<dbReference type="PANTHER" id="PTHR31003:SF22">
    <property type="entry name" value="TRANSCRIPTION FACTOR HHO5"/>
    <property type="match status" value="1"/>
</dbReference>
<feature type="region of interest" description="Disordered" evidence="6">
    <location>
        <begin position="129"/>
        <end position="167"/>
    </location>
</feature>
<dbReference type="InterPro" id="IPR058673">
    <property type="entry name" value="HHO5-like_N"/>
</dbReference>
<feature type="region of interest" description="Disordered" evidence="6">
    <location>
        <begin position="298"/>
        <end position="332"/>
    </location>
</feature>
<evidence type="ECO:0000256" key="4">
    <source>
        <dbReference type="ARBA" id="ARBA00023163"/>
    </source>
</evidence>
<feature type="domain" description="HTH myb-type" evidence="7">
    <location>
        <begin position="210"/>
        <end position="270"/>
    </location>
</feature>
<dbReference type="Pfam" id="PF00249">
    <property type="entry name" value="Myb_DNA-binding"/>
    <property type="match status" value="1"/>
</dbReference>
<accession>A0ABC8TAH9</accession>
<dbReference type="Pfam" id="PF26575">
    <property type="entry name" value="HHO5_N"/>
    <property type="match status" value="1"/>
</dbReference>
<gene>
    <name evidence="8" type="ORF">ILEXP_LOCUS35664</name>
</gene>
<feature type="compositionally biased region" description="Basic and acidic residues" evidence="6">
    <location>
        <begin position="129"/>
        <end position="148"/>
    </location>
</feature>
<evidence type="ECO:0000256" key="5">
    <source>
        <dbReference type="ARBA" id="ARBA00023242"/>
    </source>
</evidence>
<dbReference type="Proteomes" id="UP001642360">
    <property type="component" value="Unassembled WGS sequence"/>
</dbReference>
<comment type="subcellular location">
    <subcellularLocation>
        <location evidence="1">Nucleus</location>
    </subcellularLocation>
</comment>
<dbReference type="FunFam" id="1.10.10.60:FF:000007">
    <property type="entry name" value="Two-component response regulator"/>
    <property type="match status" value="1"/>
</dbReference>
<dbReference type="Gene3D" id="1.10.10.60">
    <property type="entry name" value="Homeodomain-like"/>
    <property type="match status" value="1"/>
</dbReference>
<evidence type="ECO:0000256" key="6">
    <source>
        <dbReference type="SAM" id="MobiDB-lite"/>
    </source>
</evidence>
<keyword evidence="9" id="KW-1185">Reference proteome</keyword>
<dbReference type="InterPro" id="IPR006447">
    <property type="entry name" value="Myb_dom_plants"/>
</dbReference>
<keyword evidence="4" id="KW-0804">Transcription</keyword>
<dbReference type="InterPro" id="IPR017930">
    <property type="entry name" value="Myb_dom"/>
</dbReference>
<protein>
    <recommendedName>
        <fullName evidence="7">HTH myb-type domain-containing protein</fullName>
    </recommendedName>
</protein>
<feature type="region of interest" description="Disordered" evidence="6">
    <location>
        <begin position="82"/>
        <end position="110"/>
    </location>
</feature>
<dbReference type="AlphaFoldDB" id="A0ABC8TAH9"/>
<dbReference type="InterPro" id="IPR001005">
    <property type="entry name" value="SANT/Myb"/>
</dbReference>
<evidence type="ECO:0000256" key="1">
    <source>
        <dbReference type="ARBA" id="ARBA00004123"/>
    </source>
</evidence>
<keyword evidence="5" id="KW-0539">Nucleus</keyword>
<organism evidence="8 9">
    <name type="scientific">Ilex paraguariensis</name>
    <name type="common">yerba mate</name>
    <dbReference type="NCBI Taxonomy" id="185542"/>
    <lineage>
        <taxon>Eukaryota</taxon>
        <taxon>Viridiplantae</taxon>
        <taxon>Streptophyta</taxon>
        <taxon>Embryophyta</taxon>
        <taxon>Tracheophyta</taxon>
        <taxon>Spermatophyta</taxon>
        <taxon>Magnoliopsida</taxon>
        <taxon>eudicotyledons</taxon>
        <taxon>Gunneridae</taxon>
        <taxon>Pentapetalae</taxon>
        <taxon>asterids</taxon>
        <taxon>campanulids</taxon>
        <taxon>Aquifoliales</taxon>
        <taxon>Aquifoliaceae</taxon>
        <taxon>Ilex</taxon>
    </lineage>
</organism>
<dbReference type="InterPro" id="IPR044787">
    <property type="entry name" value="HHO5-like"/>
</dbReference>
<keyword evidence="2" id="KW-0805">Transcription regulation</keyword>
<dbReference type="PROSITE" id="PS51294">
    <property type="entry name" value="HTH_MYB"/>
    <property type="match status" value="1"/>
</dbReference>
<dbReference type="GO" id="GO:0003677">
    <property type="term" value="F:DNA binding"/>
    <property type="evidence" value="ECO:0007669"/>
    <property type="project" value="UniProtKB-KW"/>
</dbReference>
<name>A0ABC8TAH9_9AQUA</name>
<evidence type="ECO:0000256" key="2">
    <source>
        <dbReference type="ARBA" id="ARBA00023015"/>
    </source>
</evidence>
<dbReference type="PANTHER" id="PTHR31003">
    <property type="entry name" value="MYB FAMILY TRANSCRIPTION FACTOR"/>
    <property type="match status" value="1"/>
</dbReference>
<evidence type="ECO:0000313" key="9">
    <source>
        <dbReference type="Proteomes" id="UP001642360"/>
    </source>
</evidence>
<dbReference type="GO" id="GO:0005634">
    <property type="term" value="C:nucleus"/>
    <property type="evidence" value="ECO:0007669"/>
    <property type="project" value="UniProtKB-SubCell"/>
</dbReference>
<comment type="caution">
    <text evidence="8">The sequence shown here is derived from an EMBL/GenBank/DDBJ whole genome shotgun (WGS) entry which is preliminary data.</text>
</comment>
<dbReference type="EMBL" id="CAUOFW020004613">
    <property type="protein sequence ID" value="CAK9166442.1"/>
    <property type="molecule type" value="Genomic_DNA"/>
</dbReference>
<proteinExistence type="predicted"/>
<evidence type="ECO:0000256" key="3">
    <source>
        <dbReference type="ARBA" id="ARBA00023125"/>
    </source>
</evidence>
<reference evidence="8 9" key="1">
    <citation type="submission" date="2024-02" db="EMBL/GenBank/DDBJ databases">
        <authorList>
            <person name="Vignale AGUSTIN F."/>
            <person name="Sosa J E."/>
            <person name="Modenutti C."/>
        </authorList>
    </citation>
    <scope>NUCLEOTIDE SEQUENCE [LARGE SCALE GENOMIC DNA]</scope>
</reference>
<dbReference type="GO" id="GO:0006355">
    <property type="term" value="P:regulation of DNA-templated transcription"/>
    <property type="evidence" value="ECO:0007669"/>
    <property type="project" value="UniProtKB-ARBA"/>
</dbReference>
<evidence type="ECO:0000313" key="8">
    <source>
        <dbReference type="EMBL" id="CAK9166442.1"/>
    </source>
</evidence>
<dbReference type="SUPFAM" id="SSF46689">
    <property type="entry name" value="Homeodomain-like"/>
    <property type="match status" value="1"/>
</dbReference>
<keyword evidence="3" id="KW-0238">DNA-binding</keyword>
<dbReference type="InterPro" id="IPR009057">
    <property type="entry name" value="Homeodomain-like_sf"/>
</dbReference>
<evidence type="ECO:0000259" key="7">
    <source>
        <dbReference type="PROSITE" id="PS51294"/>
    </source>
</evidence>
<dbReference type="NCBIfam" id="TIGR01557">
    <property type="entry name" value="myb_SHAQKYF"/>
    <property type="match status" value="1"/>
</dbReference>
<sequence>MGTIDLNSVFVPKTIADILTEVSMVDDTSKKLSKLNDYVHALQDELKKIDAFICQLPLCMHLLNDAIERLKEETMHCMEANAQPVTEPLKGNSKEDGGVEASSDSDDKKNWMSSVQLWTAPLDYENSDIKRRDRSSNLKSRNEEEKGSAKNSHQLCNKRNRGKASVLPLKKHKEISSSLDGLSLSIPVTKMNGSIDLNLNCFDSSHSNPQQKKQRRCWSPELHRRFVNALHELGGAQAATPRQIRDLMQVDDLTNDEVKSHLQKYRLHVRRIPIYLAAPSNGFSMDQDWCEGHQYSSPEGPLHLAGSSKGVSFTGGDSMEEVEDEKSVDNAV</sequence>